<keyword evidence="6 11" id="KW-1133">Transmembrane helix</keyword>
<evidence type="ECO:0000256" key="1">
    <source>
        <dbReference type="ARBA" id="ARBA00004651"/>
    </source>
</evidence>
<comment type="subcellular location">
    <subcellularLocation>
        <location evidence="1 11">Cell membrane</location>
        <topology evidence="1 11">Multi-pass membrane protein</topology>
    </subcellularLocation>
</comment>
<dbReference type="GO" id="GO:0006605">
    <property type="term" value="P:protein targeting"/>
    <property type="evidence" value="ECO:0007669"/>
    <property type="project" value="UniProtKB-UniRule"/>
</dbReference>
<dbReference type="Pfam" id="PF13721">
    <property type="entry name" value="SecD-TM1"/>
    <property type="match status" value="1"/>
</dbReference>
<keyword evidence="8 11" id="KW-0472">Membrane</keyword>
<evidence type="ECO:0000256" key="11">
    <source>
        <dbReference type="HAMAP-Rule" id="MF_01463"/>
    </source>
</evidence>
<dbReference type="GO" id="GO:0005886">
    <property type="term" value="C:plasma membrane"/>
    <property type="evidence" value="ECO:0007669"/>
    <property type="project" value="UniProtKB-SubCell"/>
</dbReference>
<dbReference type="InterPro" id="IPR054384">
    <property type="entry name" value="SecDF_P1_head"/>
</dbReference>
<reference evidence="16 17" key="1">
    <citation type="submission" date="2018-11" db="EMBL/GenBank/DDBJ databases">
        <title>Genomic Encyclopedia of Type Strains, Phase IV (KMG-IV): sequencing the most valuable type-strain genomes for metagenomic binning, comparative biology and taxonomic classification.</title>
        <authorList>
            <person name="Goeker M."/>
        </authorList>
    </citation>
    <scope>NUCLEOTIDE SEQUENCE [LARGE SCALE GENOMIC DNA]</scope>
    <source>
        <strain evidence="16 17">DSM 21945</strain>
    </source>
</reference>
<evidence type="ECO:0000259" key="15">
    <source>
        <dbReference type="Pfam" id="PF22599"/>
    </source>
</evidence>
<dbReference type="RefSeq" id="WP_123421753.1">
    <property type="nucleotide sequence ID" value="NZ_RJUL01000006.1"/>
</dbReference>
<dbReference type="NCBIfam" id="NF009545">
    <property type="entry name" value="PRK12933.1"/>
    <property type="match status" value="1"/>
</dbReference>
<dbReference type="Pfam" id="PF02355">
    <property type="entry name" value="SecD_SecF_C"/>
    <property type="match status" value="1"/>
</dbReference>
<dbReference type="FunFam" id="1.20.1640.10:FF:000004">
    <property type="entry name" value="Protein translocase subunit SecD"/>
    <property type="match status" value="1"/>
</dbReference>
<feature type="domain" description="Protein translocase subunit SecDF P1" evidence="14">
    <location>
        <begin position="222"/>
        <end position="278"/>
    </location>
</feature>
<comment type="caution">
    <text evidence="16">The sequence shown here is derived from an EMBL/GenBank/DDBJ whole genome shotgun (WGS) entry which is preliminary data.</text>
</comment>
<evidence type="ECO:0000256" key="2">
    <source>
        <dbReference type="ARBA" id="ARBA00022448"/>
    </source>
</evidence>
<comment type="subunit">
    <text evidence="11">Forms a complex with SecF. Part of the essential Sec protein translocation apparatus which comprises SecA, SecYEG and auxiliary proteins SecDF-YajC and YidC.</text>
</comment>
<evidence type="ECO:0000313" key="16">
    <source>
        <dbReference type="EMBL" id="ROQ24843.1"/>
    </source>
</evidence>
<dbReference type="PANTHER" id="PTHR30081">
    <property type="entry name" value="PROTEIN-EXPORT MEMBRANE PROTEIN SEC"/>
    <property type="match status" value="1"/>
</dbReference>
<keyword evidence="4 11" id="KW-0812">Transmembrane</keyword>
<keyword evidence="3 11" id="KW-1003">Cell membrane</keyword>
<dbReference type="InterPro" id="IPR048634">
    <property type="entry name" value="SecD_SecF_C"/>
</dbReference>
<feature type="transmembrane region" description="Helical" evidence="11">
    <location>
        <begin position="20"/>
        <end position="40"/>
    </location>
</feature>
<dbReference type="GO" id="GO:0065002">
    <property type="term" value="P:intracellular protein transmembrane transport"/>
    <property type="evidence" value="ECO:0007669"/>
    <property type="project" value="UniProtKB-UniRule"/>
</dbReference>
<dbReference type="NCBIfam" id="TIGR01129">
    <property type="entry name" value="secD"/>
    <property type="match status" value="1"/>
</dbReference>
<comment type="function">
    <text evidence="11">Part of the Sec protein translocase complex. Interacts with the SecYEG preprotein conducting channel. SecDF uses the proton motive force (PMF) to complete protein translocation after the ATP-dependent function of SecA.</text>
</comment>
<feature type="transmembrane region" description="Helical" evidence="11">
    <location>
        <begin position="432"/>
        <end position="451"/>
    </location>
</feature>
<dbReference type="NCBIfam" id="TIGR00916">
    <property type="entry name" value="2A0604s01"/>
    <property type="match status" value="1"/>
</dbReference>
<evidence type="ECO:0000256" key="6">
    <source>
        <dbReference type="ARBA" id="ARBA00022989"/>
    </source>
</evidence>
<sequence>MPYPRGNAPVLINRLAGWKYAVLLISLVLLTLSALPTLFGDSPRIAITAKAPVSASALKALLGEVEITAIKASGNQADIVLANASDALPTQKALKAALPGATVVLDQQSKAPIWLQELGMRPIHLGLDLRGGVQFILAVDTQAALNAQLSSARDDISEMMDVASVQLSGQALVIHPRHGSSLSQLQQRLTRQYPKWQQRLDGDAIRLAISDQEQQSQVQLAMDQTLGIMRSRINELGITEAAVMRDGKERIRIEIPGVQDPTAARNIIGATASLEFRQAFTGPGAGRVPVNGEQGQPLWLSRKPVLTGSHIINARSGVDDMGRPQVSIAVDSQGAAQIGDFSRQHVGDAMATLFTEYQKSAEGNTVKTSRVINVATIQSALPASFRITGIGSQQQAQQLSLLLRAGSLTAPVTIIAQSTLGPSLGSENIHNGLMALSLGLGTCLLFVALWYRRFGWVANLALVANLFMLLGLMALVPGSVLTLPGIAGLVLTVGMAVDTNVLIFERVKELLREGKSLGQSIHLGYDNAFRTILDANLTTLITAIILYGLGRGPVQGFAISLGLGLLTSMLTGILGTRAIINPIWGRDNRKGVKI</sequence>
<keyword evidence="2 11" id="KW-0813">Transport</keyword>
<dbReference type="Gene3D" id="3.30.1360.200">
    <property type="match status" value="1"/>
</dbReference>
<dbReference type="Pfam" id="PF07549">
    <property type="entry name" value="Sec_GG"/>
    <property type="match status" value="1"/>
</dbReference>
<dbReference type="InterPro" id="IPR022813">
    <property type="entry name" value="SecD/SecF_arch_bac"/>
</dbReference>
<accession>A0A3N1P8H9</accession>
<dbReference type="InterPro" id="IPR005791">
    <property type="entry name" value="SecD"/>
</dbReference>
<feature type="domain" description="SecDF P1 head subdomain" evidence="15">
    <location>
        <begin position="293"/>
        <end position="410"/>
    </location>
</feature>
<feature type="transmembrane region" description="Helical" evidence="11">
    <location>
        <begin position="556"/>
        <end position="580"/>
    </location>
</feature>
<dbReference type="Pfam" id="PF21760">
    <property type="entry name" value="SecD_1st"/>
    <property type="match status" value="1"/>
</dbReference>
<dbReference type="AlphaFoldDB" id="A0A3N1P8H9"/>
<dbReference type="InterPro" id="IPR027398">
    <property type="entry name" value="SecD-TM"/>
</dbReference>
<keyword evidence="5 11" id="KW-0653">Protein transport</keyword>
<feature type="domain" description="SecD export protein N-terminal TM" evidence="13">
    <location>
        <begin position="12"/>
        <end position="104"/>
    </location>
</feature>
<evidence type="ECO:0000259" key="12">
    <source>
        <dbReference type="Pfam" id="PF02355"/>
    </source>
</evidence>
<dbReference type="HAMAP" id="MF_01463_B">
    <property type="entry name" value="SecD_B"/>
    <property type="match status" value="1"/>
</dbReference>
<evidence type="ECO:0000259" key="14">
    <source>
        <dbReference type="Pfam" id="PF21760"/>
    </source>
</evidence>
<name>A0A3N1P8H9_9GAMM</name>
<evidence type="ECO:0000256" key="8">
    <source>
        <dbReference type="ARBA" id="ARBA00023136"/>
    </source>
</evidence>
<dbReference type="PANTHER" id="PTHR30081:SF13">
    <property type="entry name" value="PROTEIN TRANSLOCASE SUBUNIT SECD"/>
    <property type="match status" value="1"/>
</dbReference>
<comment type="similarity">
    <text evidence="9 11">Belongs to the SecD/SecF family. SecD subfamily.</text>
</comment>
<dbReference type="FunFam" id="3.30.1360.200:FF:000001">
    <property type="entry name" value="Protein translocase subunit SecD"/>
    <property type="match status" value="1"/>
</dbReference>
<keyword evidence="17" id="KW-1185">Reference proteome</keyword>
<dbReference type="Proteomes" id="UP000268033">
    <property type="component" value="Unassembled WGS sequence"/>
</dbReference>
<feature type="transmembrane region" description="Helical" evidence="11">
    <location>
        <begin position="458"/>
        <end position="480"/>
    </location>
</feature>
<dbReference type="EMBL" id="RJUL01000006">
    <property type="protein sequence ID" value="ROQ24843.1"/>
    <property type="molecule type" value="Genomic_DNA"/>
</dbReference>
<dbReference type="SUPFAM" id="SSF82866">
    <property type="entry name" value="Multidrug efflux transporter AcrB transmembrane domain"/>
    <property type="match status" value="1"/>
</dbReference>
<dbReference type="Pfam" id="PF22599">
    <property type="entry name" value="SecDF_P1_head"/>
    <property type="match status" value="1"/>
</dbReference>
<dbReference type="Gene3D" id="1.20.1640.10">
    <property type="entry name" value="Multidrug efflux transporter AcrB transmembrane domain"/>
    <property type="match status" value="1"/>
</dbReference>
<dbReference type="Gene3D" id="3.30.70.3220">
    <property type="match status" value="1"/>
</dbReference>
<feature type="transmembrane region" description="Helical" evidence="11">
    <location>
        <begin position="486"/>
        <end position="507"/>
    </location>
</feature>
<protein>
    <recommendedName>
        <fullName evidence="10 11">Protein translocase subunit SecD</fullName>
    </recommendedName>
</protein>
<dbReference type="STRING" id="584787.GCA_001247655_01043"/>
<proteinExistence type="inferred from homology"/>
<evidence type="ECO:0000256" key="9">
    <source>
        <dbReference type="ARBA" id="ARBA00060774"/>
    </source>
</evidence>
<keyword evidence="7 11" id="KW-0811">Translocation</keyword>
<evidence type="ECO:0000256" key="7">
    <source>
        <dbReference type="ARBA" id="ARBA00023010"/>
    </source>
</evidence>
<evidence type="ECO:0000256" key="10">
    <source>
        <dbReference type="ARBA" id="ARBA00068220"/>
    </source>
</evidence>
<feature type="transmembrane region" description="Helical" evidence="11">
    <location>
        <begin position="528"/>
        <end position="550"/>
    </location>
</feature>
<dbReference type="GO" id="GO:0043952">
    <property type="term" value="P:protein transport by the Sec complex"/>
    <property type="evidence" value="ECO:0007669"/>
    <property type="project" value="UniProtKB-UniRule"/>
</dbReference>
<evidence type="ECO:0000256" key="3">
    <source>
        <dbReference type="ARBA" id="ARBA00022475"/>
    </source>
</evidence>
<evidence type="ECO:0000256" key="5">
    <source>
        <dbReference type="ARBA" id="ARBA00022927"/>
    </source>
</evidence>
<gene>
    <name evidence="11" type="primary">secD</name>
    <name evidence="16" type="ORF">EDC28_10690</name>
</gene>
<dbReference type="InterPro" id="IPR055344">
    <property type="entry name" value="SecD_SecF_C_bact"/>
</dbReference>
<evidence type="ECO:0000313" key="17">
    <source>
        <dbReference type="Proteomes" id="UP000268033"/>
    </source>
</evidence>
<organism evidence="16 17">
    <name type="scientific">Gallaecimonas pentaromativorans</name>
    <dbReference type="NCBI Taxonomy" id="584787"/>
    <lineage>
        <taxon>Bacteria</taxon>
        <taxon>Pseudomonadati</taxon>
        <taxon>Pseudomonadota</taxon>
        <taxon>Gammaproteobacteria</taxon>
        <taxon>Enterobacterales</taxon>
        <taxon>Gallaecimonadaceae</taxon>
        <taxon>Gallaecimonas</taxon>
    </lineage>
</organism>
<evidence type="ECO:0000259" key="13">
    <source>
        <dbReference type="Pfam" id="PF13721"/>
    </source>
</evidence>
<dbReference type="InterPro" id="IPR022646">
    <property type="entry name" value="SecD/SecF_CS"/>
</dbReference>
<evidence type="ECO:0000256" key="4">
    <source>
        <dbReference type="ARBA" id="ARBA00022692"/>
    </source>
</evidence>
<dbReference type="InterPro" id="IPR048631">
    <property type="entry name" value="SecD_1st"/>
</dbReference>
<feature type="domain" description="Protein export membrane protein SecD/SecF C-terminal" evidence="12">
    <location>
        <begin position="412"/>
        <end position="579"/>
    </location>
</feature>
<dbReference type="GO" id="GO:0015450">
    <property type="term" value="F:protein-transporting ATPase activity"/>
    <property type="evidence" value="ECO:0007669"/>
    <property type="project" value="InterPro"/>
</dbReference>